<name>A0A8J2HI88_COTCN</name>
<dbReference type="Gene3D" id="3.90.70.10">
    <property type="entry name" value="Cysteine proteinases"/>
    <property type="match status" value="1"/>
</dbReference>
<proteinExistence type="predicted"/>
<reference evidence="1" key="1">
    <citation type="submission" date="2021-04" db="EMBL/GenBank/DDBJ databases">
        <authorList>
            <person name="Chebbi M.A.C M."/>
        </authorList>
    </citation>
    <scope>NUCLEOTIDE SEQUENCE</scope>
</reference>
<evidence type="ECO:0000313" key="1">
    <source>
        <dbReference type="EMBL" id="CAG5100604.1"/>
    </source>
</evidence>
<dbReference type="Proteomes" id="UP000786811">
    <property type="component" value="Unassembled WGS sequence"/>
</dbReference>
<organism evidence="1 2">
    <name type="scientific">Cotesia congregata</name>
    <name type="common">Parasitoid wasp</name>
    <name type="synonym">Apanteles congregatus</name>
    <dbReference type="NCBI Taxonomy" id="51543"/>
    <lineage>
        <taxon>Eukaryota</taxon>
        <taxon>Metazoa</taxon>
        <taxon>Ecdysozoa</taxon>
        <taxon>Arthropoda</taxon>
        <taxon>Hexapoda</taxon>
        <taxon>Insecta</taxon>
        <taxon>Pterygota</taxon>
        <taxon>Neoptera</taxon>
        <taxon>Endopterygota</taxon>
        <taxon>Hymenoptera</taxon>
        <taxon>Apocrita</taxon>
        <taxon>Ichneumonoidea</taxon>
        <taxon>Braconidae</taxon>
        <taxon>Microgastrinae</taxon>
        <taxon>Cotesia</taxon>
    </lineage>
</organism>
<keyword evidence="2" id="KW-1185">Reference proteome</keyword>
<protein>
    <submittedName>
        <fullName evidence="1">Uncharacterized protein</fullName>
    </submittedName>
</protein>
<comment type="caution">
    <text evidence="1">The sequence shown here is derived from an EMBL/GenBank/DDBJ whole genome shotgun (WGS) entry which is preliminary data.</text>
</comment>
<dbReference type="EMBL" id="CAJNRD030001122">
    <property type="protein sequence ID" value="CAG5100604.1"/>
    <property type="molecule type" value="Genomic_DNA"/>
</dbReference>
<dbReference type="AlphaFoldDB" id="A0A8J2HI88"/>
<evidence type="ECO:0000313" key="2">
    <source>
        <dbReference type="Proteomes" id="UP000786811"/>
    </source>
</evidence>
<dbReference type="OrthoDB" id="7489672at2759"/>
<accession>A0A8J2HI88</accession>
<sequence length="201" mass="22739">MKPVEQPDGSLLINCTTSIMQIVLRMFKNTPSCQIAIKCNQCLQEDLKDVIAPFLYMADIKSGLLDLTTLSNLSMKSRCQTLACNGYRETSIASTGDMVIFEIFNADENQVVKLNSLPKGFENPINADEKYRLVGVVDLTQRATRRRSHENINSEVGTMGHFTAICLRGTEWWEYDDTQDQPRMKKGSAYVNAQILVYVRE</sequence>
<gene>
    <name evidence="1" type="ORF">HICCMSTLAB_LOCUS9677</name>
</gene>